<dbReference type="SMART" id="SM01409">
    <property type="entry name" value="RNA_pol_Rpb6"/>
    <property type="match status" value="1"/>
</dbReference>
<protein>
    <recommendedName>
        <fullName evidence="3 11">DNA-directed RNA polymerase subunit omega</fullName>
        <shortName evidence="11">RNAP omega subunit</shortName>
        <ecNumber evidence="2 11">2.7.7.6</ecNumber>
    </recommendedName>
    <alternativeName>
        <fullName evidence="11">RNA polymerase omega subunit</fullName>
    </alternativeName>
    <alternativeName>
        <fullName evidence="9 11">Transcriptase subunit omega</fullName>
    </alternativeName>
</protein>
<evidence type="ECO:0000256" key="9">
    <source>
        <dbReference type="ARBA" id="ARBA00029924"/>
    </source>
</evidence>
<name>A0A1G6CF19_9STRE</name>
<evidence type="ECO:0000256" key="7">
    <source>
        <dbReference type="ARBA" id="ARBA00023163"/>
    </source>
</evidence>
<evidence type="ECO:0000313" key="14">
    <source>
        <dbReference type="Proteomes" id="UP000182508"/>
    </source>
</evidence>
<sequence length="105" mass="11825">MMLKPSIDTLLDKVPSKYSLCILQAKRAHELEAGAEPTQDFKSVKSTLRALEEIESGNVTVHPDPEAKRAAVAARIEAERLAKEEEERRIKEQIAKEKEEEGEKI</sequence>
<accession>A0A1G6CF19</accession>
<comment type="catalytic activity">
    <reaction evidence="10 11">
        <text>RNA(n) + a ribonucleoside 5'-triphosphate = RNA(n+1) + diphosphate</text>
        <dbReference type="Rhea" id="RHEA:21248"/>
        <dbReference type="Rhea" id="RHEA-COMP:14527"/>
        <dbReference type="Rhea" id="RHEA-COMP:17342"/>
        <dbReference type="ChEBI" id="CHEBI:33019"/>
        <dbReference type="ChEBI" id="CHEBI:61557"/>
        <dbReference type="ChEBI" id="CHEBI:140395"/>
        <dbReference type="EC" id="2.7.7.6"/>
    </reaction>
</comment>
<organism evidence="13 14">
    <name type="scientific">Streptococcus henryi</name>
    <dbReference type="NCBI Taxonomy" id="439219"/>
    <lineage>
        <taxon>Bacteria</taxon>
        <taxon>Bacillati</taxon>
        <taxon>Bacillota</taxon>
        <taxon>Bacilli</taxon>
        <taxon>Lactobacillales</taxon>
        <taxon>Streptococcaceae</taxon>
        <taxon>Streptococcus</taxon>
    </lineage>
</organism>
<evidence type="ECO:0000256" key="2">
    <source>
        <dbReference type="ARBA" id="ARBA00012418"/>
    </source>
</evidence>
<evidence type="ECO:0000256" key="4">
    <source>
        <dbReference type="ARBA" id="ARBA00022478"/>
    </source>
</evidence>
<dbReference type="RefSeq" id="WP_018164910.1">
    <property type="nucleotide sequence ID" value="NZ_FMXP01000021.1"/>
</dbReference>
<evidence type="ECO:0000256" key="11">
    <source>
        <dbReference type="HAMAP-Rule" id="MF_00366"/>
    </source>
</evidence>
<gene>
    <name evidence="11" type="primary">rpoZ</name>
    <name evidence="13" type="ORF">SAMN02910293_01557</name>
</gene>
<comment type="subunit">
    <text evidence="11">The RNAP catalytic core consists of 2 alpha, 1 beta, 1 beta' and 1 omega subunit. When a sigma factor is associated with the core the holoenzyme is formed, which can initiate transcription.</text>
</comment>
<dbReference type="EMBL" id="FMXP01000021">
    <property type="protein sequence ID" value="SDB31476.1"/>
    <property type="molecule type" value="Genomic_DNA"/>
</dbReference>
<dbReference type="InterPro" id="IPR036161">
    <property type="entry name" value="RPB6/omega-like_sf"/>
</dbReference>
<dbReference type="GO" id="GO:0003677">
    <property type="term" value="F:DNA binding"/>
    <property type="evidence" value="ECO:0007669"/>
    <property type="project" value="UniProtKB-UniRule"/>
</dbReference>
<dbReference type="eggNOG" id="COG1758">
    <property type="taxonomic scope" value="Bacteria"/>
</dbReference>
<keyword evidence="12" id="KW-0175">Coiled coil</keyword>
<dbReference type="InterPro" id="IPR006110">
    <property type="entry name" value="Pol_omega/Rpo6/RPB6"/>
</dbReference>
<evidence type="ECO:0000256" key="12">
    <source>
        <dbReference type="SAM" id="Coils"/>
    </source>
</evidence>
<keyword evidence="7 11" id="KW-0804">Transcription</keyword>
<dbReference type="SUPFAM" id="SSF63562">
    <property type="entry name" value="RPB6/omega subunit-like"/>
    <property type="match status" value="1"/>
</dbReference>
<dbReference type="PANTHER" id="PTHR34476:SF1">
    <property type="entry name" value="DNA-DIRECTED RNA POLYMERASE SUBUNIT OMEGA"/>
    <property type="match status" value="1"/>
</dbReference>
<dbReference type="InterPro" id="IPR003716">
    <property type="entry name" value="DNA-dir_RNA_pol_omega"/>
</dbReference>
<dbReference type="Proteomes" id="UP000182508">
    <property type="component" value="Unassembled WGS sequence"/>
</dbReference>
<dbReference type="PANTHER" id="PTHR34476">
    <property type="entry name" value="DNA-DIRECTED RNA POLYMERASE SUBUNIT OMEGA"/>
    <property type="match status" value="1"/>
</dbReference>
<evidence type="ECO:0000256" key="6">
    <source>
        <dbReference type="ARBA" id="ARBA00022695"/>
    </source>
</evidence>
<dbReference type="GO" id="GO:0003899">
    <property type="term" value="F:DNA-directed RNA polymerase activity"/>
    <property type="evidence" value="ECO:0007669"/>
    <property type="project" value="UniProtKB-UniRule"/>
</dbReference>
<dbReference type="GO" id="GO:0006351">
    <property type="term" value="P:DNA-templated transcription"/>
    <property type="evidence" value="ECO:0007669"/>
    <property type="project" value="UniProtKB-UniRule"/>
</dbReference>
<evidence type="ECO:0000313" key="13">
    <source>
        <dbReference type="EMBL" id="SDB31476.1"/>
    </source>
</evidence>
<keyword evidence="6 11" id="KW-0548">Nucleotidyltransferase</keyword>
<comment type="function">
    <text evidence="8 11">Promotes RNA polymerase assembly. Latches the N- and C-terminal regions of the beta' subunit thereby facilitating its interaction with the beta and alpha subunits.</text>
</comment>
<reference evidence="13 14" key="1">
    <citation type="submission" date="2016-10" db="EMBL/GenBank/DDBJ databases">
        <authorList>
            <person name="de Groot N.N."/>
        </authorList>
    </citation>
    <scope>NUCLEOTIDE SEQUENCE [LARGE SCALE GENOMIC DNA]</scope>
    <source>
        <strain evidence="13 14">A-4</strain>
    </source>
</reference>
<dbReference type="Pfam" id="PF01192">
    <property type="entry name" value="RNA_pol_Rpb6"/>
    <property type="match status" value="1"/>
</dbReference>
<dbReference type="Gene3D" id="3.90.940.10">
    <property type="match status" value="1"/>
</dbReference>
<evidence type="ECO:0000256" key="10">
    <source>
        <dbReference type="ARBA" id="ARBA00048552"/>
    </source>
</evidence>
<comment type="similarity">
    <text evidence="1 11">Belongs to the RNA polymerase subunit omega family.</text>
</comment>
<dbReference type="GO" id="GO:0000428">
    <property type="term" value="C:DNA-directed RNA polymerase complex"/>
    <property type="evidence" value="ECO:0007669"/>
    <property type="project" value="UniProtKB-KW"/>
</dbReference>
<dbReference type="STRING" id="439219.SAMN02910293_01557"/>
<dbReference type="EC" id="2.7.7.6" evidence="2 11"/>
<dbReference type="AlphaFoldDB" id="A0A1G6CF19"/>
<evidence type="ECO:0000256" key="8">
    <source>
        <dbReference type="ARBA" id="ARBA00024694"/>
    </source>
</evidence>
<proteinExistence type="inferred from homology"/>
<feature type="coiled-coil region" evidence="12">
    <location>
        <begin position="73"/>
        <end position="103"/>
    </location>
</feature>
<dbReference type="NCBIfam" id="TIGR00690">
    <property type="entry name" value="rpoZ"/>
    <property type="match status" value="1"/>
</dbReference>
<keyword evidence="5 11" id="KW-0808">Transferase</keyword>
<evidence type="ECO:0000256" key="3">
    <source>
        <dbReference type="ARBA" id="ARBA00013725"/>
    </source>
</evidence>
<keyword evidence="4 11" id="KW-0240">DNA-directed RNA polymerase</keyword>
<dbReference type="HAMAP" id="MF_00366">
    <property type="entry name" value="RNApol_bact_RpoZ"/>
    <property type="match status" value="1"/>
</dbReference>
<keyword evidence="14" id="KW-1185">Reference proteome</keyword>
<evidence type="ECO:0000256" key="1">
    <source>
        <dbReference type="ARBA" id="ARBA00006711"/>
    </source>
</evidence>
<evidence type="ECO:0000256" key="5">
    <source>
        <dbReference type="ARBA" id="ARBA00022679"/>
    </source>
</evidence>